<accession>A0AAP0S9F3</accession>
<comment type="pathway">
    <text evidence="1">Lipid metabolism; fatty acid biosynthesis.</text>
</comment>
<evidence type="ECO:0000256" key="2">
    <source>
        <dbReference type="ARBA" id="ARBA00005531"/>
    </source>
</evidence>
<dbReference type="GO" id="GO:0006633">
    <property type="term" value="P:fatty acid biosynthetic process"/>
    <property type="evidence" value="ECO:0007669"/>
    <property type="project" value="InterPro"/>
</dbReference>
<dbReference type="GO" id="GO:0016020">
    <property type="term" value="C:membrane"/>
    <property type="evidence" value="ECO:0007669"/>
    <property type="project" value="InterPro"/>
</dbReference>
<evidence type="ECO:0000313" key="10">
    <source>
        <dbReference type="Proteomes" id="UP001415857"/>
    </source>
</evidence>
<dbReference type="EC" id="2.3.1.199" evidence="3"/>
<evidence type="ECO:0000256" key="3">
    <source>
        <dbReference type="ARBA" id="ARBA00012307"/>
    </source>
</evidence>
<keyword evidence="5" id="KW-0012">Acyltransferase</keyword>
<dbReference type="CDD" id="cd00831">
    <property type="entry name" value="CHS_like"/>
    <property type="match status" value="1"/>
</dbReference>
<dbReference type="EMBL" id="JBBPBK010000001">
    <property type="protein sequence ID" value="KAK9292722.1"/>
    <property type="molecule type" value="Genomic_DNA"/>
</dbReference>
<dbReference type="Gene3D" id="3.40.47.10">
    <property type="match status" value="1"/>
</dbReference>
<dbReference type="InterPro" id="IPR013747">
    <property type="entry name" value="ACP_syn_III_C"/>
</dbReference>
<dbReference type="AlphaFoldDB" id="A0AAP0S9F3"/>
<feature type="domain" description="FAE" evidence="7">
    <location>
        <begin position="2"/>
        <end position="251"/>
    </location>
</feature>
<dbReference type="GO" id="GO:0009922">
    <property type="term" value="F:fatty acid elongase activity"/>
    <property type="evidence" value="ECO:0007669"/>
    <property type="project" value="UniProtKB-EC"/>
</dbReference>
<name>A0AAP0S9F3_LIQFO</name>
<comment type="catalytic activity">
    <reaction evidence="6">
        <text>a very-long-chain acyl-CoA + malonyl-CoA + H(+) = a very-long-chain 3-oxoacyl-CoA + CO2 + CoA</text>
        <dbReference type="Rhea" id="RHEA:32727"/>
        <dbReference type="ChEBI" id="CHEBI:15378"/>
        <dbReference type="ChEBI" id="CHEBI:16526"/>
        <dbReference type="ChEBI" id="CHEBI:57287"/>
        <dbReference type="ChEBI" id="CHEBI:57384"/>
        <dbReference type="ChEBI" id="CHEBI:90725"/>
        <dbReference type="ChEBI" id="CHEBI:90736"/>
        <dbReference type="EC" id="2.3.1.199"/>
    </reaction>
</comment>
<gene>
    <name evidence="9" type="ORF">L1049_020701</name>
</gene>
<evidence type="ECO:0000313" key="9">
    <source>
        <dbReference type="EMBL" id="KAK9292722.1"/>
    </source>
</evidence>
<comment type="similarity">
    <text evidence="2">Belongs to the thiolase-like superfamily. Chalcone/stilbene synthases family.</text>
</comment>
<keyword evidence="10" id="KW-1185">Reference proteome</keyword>
<evidence type="ECO:0000259" key="7">
    <source>
        <dbReference type="Pfam" id="PF08392"/>
    </source>
</evidence>
<evidence type="ECO:0000259" key="8">
    <source>
        <dbReference type="Pfam" id="PF08541"/>
    </source>
</evidence>
<evidence type="ECO:0000256" key="6">
    <source>
        <dbReference type="ARBA" id="ARBA00047375"/>
    </source>
</evidence>
<dbReference type="SUPFAM" id="SSF53901">
    <property type="entry name" value="Thiolase-like"/>
    <property type="match status" value="2"/>
</dbReference>
<comment type="caution">
    <text evidence="9">The sequence shown here is derived from an EMBL/GenBank/DDBJ whole genome shotgun (WGS) entry which is preliminary data.</text>
</comment>
<proteinExistence type="inferred from homology"/>
<dbReference type="Proteomes" id="UP001415857">
    <property type="component" value="Unassembled WGS sequence"/>
</dbReference>
<evidence type="ECO:0000256" key="4">
    <source>
        <dbReference type="ARBA" id="ARBA00022679"/>
    </source>
</evidence>
<dbReference type="Pfam" id="PF08541">
    <property type="entry name" value="ACP_syn_III_C"/>
    <property type="match status" value="1"/>
</dbReference>
<reference evidence="9 10" key="1">
    <citation type="journal article" date="2024" name="Plant J.">
        <title>Genome sequences and population genomics reveal climatic adaptation and genomic divergence between two closely related sweetgum species.</title>
        <authorList>
            <person name="Xu W.Q."/>
            <person name="Ren C.Q."/>
            <person name="Zhang X.Y."/>
            <person name="Comes H.P."/>
            <person name="Liu X.H."/>
            <person name="Li Y.G."/>
            <person name="Kettle C.J."/>
            <person name="Jalonen R."/>
            <person name="Gaisberger H."/>
            <person name="Ma Y.Z."/>
            <person name="Qiu Y.X."/>
        </authorList>
    </citation>
    <scope>NUCLEOTIDE SEQUENCE [LARGE SCALE GENOMIC DNA]</scope>
    <source>
        <strain evidence="9">Hangzhou</strain>
    </source>
</reference>
<organism evidence="9 10">
    <name type="scientific">Liquidambar formosana</name>
    <name type="common">Formosan gum</name>
    <dbReference type="NCBI Taxonomy" id="63359"/>
    <lineage>
        <taxon>Eukaryota</taxon>
        <taxon>Viridiplantae</taxon>
        <taxon>Streptophyta</taxon>
        <taxon>Embryophyta</taxon>
        <taxon>Tracheophyta</taxon>
        <taxon>Spermatophyta</taxon>
        <taxon>Magnoliopsida</taxon>
        <taxon>eudicotyledons</taxon>
        <taxon>Gunneridae</taxon>
        <taxon>Pentapetalae</taxon>
        <taxon>Saxifragales</taxon>
        <taxon>Altingiaceae</taxon>
        <taxon>Liquidambar</taxon>
    </lineage>
</organism>
<evidence type="ECO:0000256" key="1">
    <source>
        <dbReference type="ARBA" id="ARBA00005194"/>
    </source>
</evidence>
<dbReference type="InterPro" id="IPR016039">
    <property type="entry name" value="Thiolase-like"/>
</dbReference>
<keyword evidence="4" id="KW-0808">Transferase</keyword>
<dbReference type="Pfam" id="PF08392">
    <property type="entry name" value="FAE1_CUT1_RppA"/>
    <property type="match status" value="1"/>
</dbReference>
<sequence>MNKFSPETLEFQKKVIERSGIGNETYVPTGMHTIPADHSHNSTMEEVEAVFFSVVENLFTKHKINPKSIDILVTNCSVVCPTPSLAAMIINKFGFRSNVMSYNLSGMGCSAGMLSISLVTSLLRVHKNSMALVLSMESICSNPYFGNDKSMLVANCLFRMGGAAILLSNRPQDKEIAKYELQHIVRTHLGSKDAAYKCVVQDVDDEGQVGVSLSRTLLQVAGEALKTNIATLGPLVLPYSEQIKFALSSAWKKIWPPSRKRGTYVPDFRKSFDHFCIHAGGKTVINVIKERLILKDRDVEASKMTLYRFGNTSSSSTWYSLSYLEAKGRVKRGDRVWQLSFGSGFKCNSVVWKCISKIELENSNAWFDRIHRYPVEMPELISFL</sequence>
<dbReference type="PANTHER" id="PTHR31561">
    <property type="entry name" value="3-KETOACYL-COA SYNTHASE"/>
    <property type="match status" value="1"/>
</dbReference>
<dbReference type="InterPro" id="IPR013601">
    <property type="entry name" value="FAE1_typ3_polyketide_synth"/>
</dbReference>
<protein>
    <recommendedName>
        <fullName evidence="3">very-long-chain 3-oxoacyl-CoA synthase</fullName>
        <ecNumber evidence="3">2.3.1.199</ecNumber>
    </recommendedName>
</protein>
<dbReference type="InterPro" id="IPR012392">
    <property type="entry name" value="3-ktacl-CoA_syn"/>
</dbReference>
<feature type="domain" description="Beta-ketoacyl-[acyl-carrier-protein] synthase III C-terminal" evidence="8">
    <location>
        <begin position="271"/>
        <end position="353"/>
    </location>
</feature>
<evidence type="ECO:0000256" key="5">
    <source>
        <dbReference type="ARBA" id="ARBA00023315"/>
    </source>
</evidence>